<sequence length="264" mass="27848">MDLQLKGRVAVITGGSLGIGRATAEAFAAEGAHVAIVSRTQAQLDTAAEEIRQAYDVNVLPVAADVSDTEQVTAMMDQVAAHFGRLDILVNGAAHPGGLVRSEIELADPEGLLQDINIKVVGYMRCAKAAARHMRAGGYGRIVNIGGLTGRGSKQLSGMRNAAICHMTKTLSDQLGPHGITVNVIHPGVVETPHIRELYEKEAAKQGLTVDEVEANYVRVTPIRRTLTPAEIADTILFLASPRASAITGESLAVDGGITRGIFL</sequence>
<evidence type="ECO:0000313" key="2">
    <source>
        <dbReference type="EMBL" id="VCU71018.1"/>
    </source>
</evidence>
<dbReference type="PANTHER" id="PTHR42879">
    <property type="entry name" value="3-OXOACYL-(ACYL-CARRIER-PROTEIN) REDUCTASE"/>
    <property type="match status" value="1"/>
</dbReference>
<dbReference type="InterPro" id="IPR002347">
    <property type="entry name" value="SDR_fam"/>
</dbReference>
<proteinExistence type="inferred from homology"/>
<reference evidence="2 3" key="1">
    <citation type="submission" date="2018-10" db="EMBL/GenBank/DDBJ databases">
        <authorList>
            <person name="Criscuolo A."/>
        </authorList>
    </citation>
    <scope>NUCLEOTIDE SEQUENCE [LARGE SCALE GENOMIC DNA]</scope>
    <source>
        <strain evidence="2">DnA1</strain>
    </source>
</reference>
<protein>
    <submittedName>
        <fullName evidence="2">Short-chain reductase protein NovJ</fullName>
        <ecNumber evidence="2">1.1.1.-</ecNumber>
    </submittedName>
</protein>
<dbReference type="Proteomes" id="UP000277294">
    <property type="component" value="Unassembled WGS sequence"/>
</dbReference>
<dbReference type="PRINTS" id="PR00081">
    <property type="entry name" value="GDHRDH"/>
</dbReference>
<keyword evidence="2" id="KW-0560">Oxidoreductase</keyword>
<dbReference type="Gene3D" id="3.40.50.720">
    <property type="entry name" value="NAD(P)-binding Rossmann-like Domain"/>
    <property type="match status" value="1"/>
</dbReference>
<dbReference type="AlphaFoldDB" id="A0A3P4B5S5"/>
<evidence type="ECO:0000256" key="1">
    <source>
        <dbReference type="ARBA" id="ARBA00006484"/>
    </source>
</evidence>
<organism evidence="2 3">
    <name type="scientific">Pigmentiphaga humi</name>
    <dbReference type="NCBI Taxonomy" id="2478468"/>
    <lineage>
        <taxon>Bacteria</taxon>
        <taxon>Pseudomonadati</taxon>
        <taxon>Pseudomonadota</taxon>
        <taxon>Betaproteobacteria</taxon>
        <taxon>Burkholderiales</taxon>
        <taxon>Alcaligenaceae</taxon>
        <taxon>Pigmentiphaga</taxon>
    </lineage>
</organism>
<name>A0A3P4B5S5_9BURK</name>
<gene>
    <name evidence="2" type="primary">novJ</name>
    <name evidence="2" type="ORF">PIGHUM_03098</name>
</gene>
<dbReference type="EC" id="1.1.1.-" evidence="2"/>
<dbReference type="FunFam" id="3.40.50.720:FF:000084">
    <property type="entry name" value="Short-chain dehydrogenase reductase"/>
    <property type="match status" value="1"/>
</dbReference>
<dbReference type="Pfam" id="PF13561">
    <property type="entry name" value="adh_short_C2"/>
    <property type="match status" value="1"/>
</dbReference>
<dbReference type="SUPFAM" id="SSF51735">
    <property type="entry name" value="NAD(P)-binding Rossmann-fold domains"/>
    <property type="match status" value="1"/>
</dbReference>
<dbReference type="GO" id="GO:0016491">
    <property type="term" value="F:oxidoreductase activity"/>
    <property type="evidence" value="ECO:0007669"/>
    <property type="project" value="UniProtKB-KW"/>
</dbReference>
<accession>A0A3P4B5S5</accession>
<evidence type="ECO:0000313" key="3">
    <source>
        <dbReference type="Proteomes" id="UP000277294"/>
    </source>
</evidence>
<keyword evidence="3" id="KW-1185">Reference proteome</keyword>
<dbReference type="InterPro" id="IPR050259">
    <property type="entry name" value="SDR"/>
</dbReference>
<dbReference type="EMBL" id="UWPJ01000024">
    <property type="protein sequence ID" value="VCU71018.1"/>
    <property type="molecule type" value="Genomic_DNA"/>
</dbReference>
<comment type="similarity">
    <text evidence="1">Belongs to the short-chain dehydrogenases/reductases (SDR) family.</text>
</comment>
<dbReference type="RefSeq" id="WP_124080484.1">
    <property type="nucleotide sequence ID" value="NZ_UWPJ01000024.1"/>
</dbReference>
<dbReference type="InterPro" id="IPR036291">
    <property type="entry name" value="NAD(P)-bd_dom_sf"/>
</dbReference>
<dbReference type="OrthoDB" id="9803333at2"/>